<evidence type="ECO:0000313" key="3">
    <source>
        <dbReference type="Proteomes" id="UP000006727"/>
    </source>
</evidence>
<dbReference type="Proteomes" id="UP000006727">
    <property type="component" value="Chromosome 6"/>
</dbReference>
<dbReference type="Gramene" id="Pp3c6_27670V3.2">
    <property type="protein sequence ID" value="PAC:32978339.CDS.1"/>
    <property type="gene ID" value="Pp3c6_27670"/>
</dbReference>
<protein>
    <submittedName>
        <fullName evidence="1 2">Uncharacterized protein</fullName>
    </submittedName>
</protein>
<proteinExistence type="predicted"/>
<keyword evidence="3" id="KW-1185">Reference proteome</keyword>
<dbReference type="EnsemblPlants" id="Pp3c6_27670V3.1">
    <property type="protein sequence ID" value="PAC:32978338.CDS.1"/>
    <property type="gene ID" value="Pp3c6_27670"/>
</dbReference>
<name>A0A2K1KHD9_PHYPA</name>
<reference evidence="1 3" key="1">
    <citation type="journal article" date="2008" name="Science">
        <title>The Physcomitrella genome reveals evolutionary insights into the conquest of land by plants.</title>
        <authorList>
            <person name="Rensing S."/>
            <person name="Lang D."/>
            <person name="Zimmer A."/>
            <person name="Terry A."/>
            <person name="Salamov A."/>
            <person name="Shapiro H."/>
            <person name="Nishiyama T."/>
            <person name="Perroud P.-F."/>
            <person name="Lindquist E."/>
            <person name="Kamisugi Y."/>
            <person name="Tanahashi T."/>
            <person name="Sakakibara K."/>
            <person name="Fujita T."/>
            <person name="Oishi K."/>
            <person name="Shin-I T."/>
            <person name="Kuroki Y."/>
            <person name="Toyoda A."/>
            <person name="Suzuki Y."/>
            <person name="Hashimoto A."/>
            <person name="Yamaguchi K."/>
            <person name="Sugano A."/>
            <person name="Kohara Y."/>
            <person name="Fujiyama A."/>
            <person name="Anterola A."/>
            <person name="Aoki S."/>
            <person name="Ashton N."/>
            <person name="Barbazuk W.B."/>
            <person name="Barker E."/>
            <person name="Bennetzen J."/>
            <person name="Bezanilla M."/>
            <person name="Blankenship R."/>
            <person name="Cho S.H."/>
            <person name="Dutcher S."/>
            <person name="Estelle M."/>
            <person name="Fawcett J.A."/>
            <person name="Gundlach H."/>
            <person name="Hanada K."/>
            <person name="Heyl A."/>
            <person name="Hicks K.A."/>
            <person name="Hugh J."/>
            <person name="Lohr M."/>
            <person name="Mayer K."/>
            <person name="Melkozernov A."/>
            <person name="Murata T."/>
            <person name="Nelson D."/>
            <person name="Pils B."/>
            <person name="Prigge M."/>
            <person name="Reiss B."/>
            <person name="Renner T."/>
            <person name="Rombauts S."/>
            <person name="Rushton P."/>
            <person name="Sanderfoot A."/>
            <person name="Schween G."/>
            <person name="Shiu S.-H."/>
            <person name="Stueber K."/>
            <person name="Theodoulou F.L."/>
            <person name="Tu H."/>
            <person name="Van de Peer Y."/>
            <person name="Verrier P.J."/>
            <person name="Waters E."/>
            <person name="Wood A."/>
            <person name="Yang L."/>
            <person name="Cove D."/>
            <person name="Cuming A."/>
            <person name="Hasebe M."/>
            <person name="Lucas S."/>
            <person name="Mishler D.B."/>
            <person name="Reski R."/>
            <person name="Grigoriev I."/>
            <person name="Quatrano R.S."/>
            <person name="Boore J.L."/>
        </authorList>
    </citation>
    <scope>NUCLEOTIDE SEQUENCE [LARGE SCALE GENOMIC DNA]</scope>
    <source>
        <strain evidence="2 3">cv. Gransden 2004</strain>
    </source>
</reference>
<dbReference type="Gramene" id="Pp3c6_27670V3.1">
    <property type="protein sequence ID" value="PAC:32978338.CDS.1"/>
    <property type="gene ID" value="Pp3c6_27670"/>
</dbReference>
<evidence type="ECO:0000313" key="2">
    <source>
        <dbReference type="EnsemblPlants" id="PAC:32978338.CDS.1"/>
    </source>
</evidence>
<evidence type="ECO:0000313" key="1">
    <source>
        <dbReference type="EMBL" id="PNR53196.1"/>
    </source>
</evidence>
<dbReference type="InParanoid" id="A0A2K1KHD9"/>
<dbReference type="AlphaFoldDB" id="A0A2K1KHD9"/>
<reference evidence="1 3" key="2">
    <citation type="journal article" date="2018" name="Plant J.">
        <title>The Physcomitrella patens chromosome-scale assembly reveals moss genome structure and evolution.</title>
        <authorList>
            <person name="Lang D."/>
            <person name="Ullrich K.K."/>
            <person name="Murat F."/>
            <person name="Fuchs J."/>
            <person name="Jenkins J."/>
            <person name="Haas F.B."/>
            <person name="Piednoel M."/>
            <person name="Gundlach H."/>
            <person name="Van Bel M."/>
            <person name="Meyberg R."/>
            <person name="Vives C."/>
            <person name="Morata J."/>
            <person name="Symeonidi A."/>
            <person name="Hiss M."/>
            <person name="Muchero W."/>
            <person name="Kamisugi Y."/>
            <person name="Saleh O."/>
            <person name="Blanc G."/>
            <person name="Decker E.L."/>
            <person name="van Gessel N."/>
            <person name="Grimwood J."/>
            <person name="Hayes R.D."/>
            <person name="Graham S.W."/>
            <person name="Gunter L.E."/>
            <person name="McDaniel S.F."/>
            <person name="Hoernstein S.N.W."/>
            <person name="Larsson A."/>
            <person name="Li F.W."/>
            <person name="Perroud P.F."/>
            <person name="Phillips J."/>
            <person name="Ranjan P."/>
            <person name="Rokshar D.S."/>
            <person name="Rothfels C.J."/>
            <person name="Schneider L."/>
            <person name="Shu S."/>
            <person name="Stevenson D.W."/>
            <person name="Thummler F."/>
            <person name="Tillich M."/>
            <person name="Villarreal Aguilar J.C."/>
            <person name="Widiez T."/>
            <person name="Wong G.K."/>
            <person name="Wymore A."/>
            <person name="Zhang Y."/>
            <person name="Zimmer A.D."/>
            <person name="Quatrano R.S."/>
            <person name="Mayer K.F.X."/>
            <person name="Goodstein D."/>
            <person name="Casacuberta J.M."/>
            <person name="Vandepoele K."/>
            <person name="Reski R."/>
            <person name="Cuming A.C."/>
            <person name="Tuskan G.A."/>
            <person name="Maumus F."/>
            <person name="Salse J."/>
            <person name="Schmutz J."/>
            <person name="Rensing S.A."/>
        </authorList>
    </citation>
    <scope>NUCLEOTIDE SEQUENCE [LARGE SCALE GENOMIC DNA]</scope>
    <source>
        <strain evidence="2 3">cv. Gransden 2004</strain>
    </source>
</reference>
<accession>A0A2K1KHD9</accession>
<dbReference type="PaxDb" id="3218-PP1S279_83V6.1"/>
<gene>
    <name evidence="1" type="ORF">PHYPA_009571</name>
</gene>
<sequence>MYTFVKHQFVLHLPASEKISPAGVAPACNMQNPGICKSNEVEASMHELVHAEKERDASPVLHTNEQTMTHLRFLAFECVTLRASPARSRACRAAAITASRNQPILTRFNSSYHTQRAGTPSTALRRFATPSQQISFQQTW</sequence>
<organism evidence="1">
    <name type="scientific">Physcomitrium patens</name>
    <name type="common">Spreading-leaved earth moss</name>
    <name type="synonym">Physcomitrella patens</name>
    <dbReference type="NCBI Taxonomy" id="3218"/>
    <lineage>
        <taxon>Eukaryota</taxon>
        <taxon>Viridiplantae</taxon>
        <taxon>Streptophyta</taxon>
        <taxon>Embryophyta</taxon>
        <taxon>Bryophyta</taxon>
        <taxon>Bryophytina</taxon>
        <taxon>Bryopsida</taxon>
        <taxon>Funariidae</taxon>
        <taxon>Funariales</taxon>
        <taxon>Funariaceae</taxon>
        <taxon>Physcomitrium</taxon>
    </lineage>
</organism>
<dbReference type="EnsemblPlants" id="Pp3c6_27670V3.2">
    <property type="protein sequence ID" value="PAC:32978339.CDS.1"/>
    <property type="gene ID" value="Pp3c6_27670"/>
</dbReference>
<reference evidence="2" key="3">
    <citation type="submission" date="2020-12" db="UniProtKB">
        <authorList>
            <consortium name="EnsemblPlants"/>
        </authorList>
    </citation>
    <scope>IDENTIFICATION</scope>
</reference>
<dbReference type="EMBL" id="ABEU02000006">
    <property type="protein sequence ID" value="PNR53196.1"/>
    <property type="molecule type" value="Genomic_DNA"/>
</dbReference>